<comment type="caution">
    <text evidence="1">The sequence shown here is derived from an EMBL/GenBank/DDBJ whole genome shotgun (WGS) entry which is preliminary data.</text>
</comment>
<protein>
    <submittedName>
        <fullName evidence="1">Uncharacterized protein</fullName>
    </submittedName>
</protein>
<proteinExistence type="predicted"/>
<keyword evidence="2" id="KW-1185">Reference proteome</keyword>
<reference evidence="1 2" key="1">
    <citation type="journal article" date="2019" name="Genome Biol. Evol.">
        <title>Insights into the evolution of the New World diploid cottons (Gossypium, subgenus Houzingenia) based on genome sequencing.</title>
        <authorList>
            <person name="Grover C.E."/>
            <person name="Arick M.A. 2nd"/>
            <person name="Thrash A."/>
            <person name="Conover J.L."/>
            <person name="Sanders W.S."/>
            <person name="Peterson D.G."/>
            <person name="Frelichowski J.E."/>
            <person name="Scheffler J.A."/>
            <person name="Scheffler B.E."/>
            <person name="Wendel J.F."/>
        </authorList>
    </citation>
    <scope>NUCLEOTIDE SEQUENCE [LARGE SCALE GENOMIC DNA]</scope>
    <source>
        <strain evidence="1">1</strain>
        <tissue evidence="1">Leaf</tissue>
    </source>
</reference>
<sequence>MLQSILKDIKNRMDRVGNVSFLKVEKHENEMASVLTLVEIKRPRMFKAWW</sequence>
<evidence type="ECO:0000313" key="1">
    <source>
        <dbReference type="EMBL" id="MBA0875482.1"/>
    </source>
</evidence>
<dbReference type="EMBL" id="JABFAF010000253">
    <property type="protein sequence ID" value="MBA0875482.1"/>
    <property type="molecule type" value="Genomic_DNA"/>
</dbReference>
<dbReference type="AlphaFoldDB" id="A0A7J9MWQ9"/>
<gene>
    <name evidence="1" type="ORF">Goshw_021308</name>
</gene>
<evidence type="ECO:0000313" key="2">
    <source>
        <dbReference type="Proteomes" id="UP000593576"/>
    </source>
</evidence>
<accession>A0A7J9MWQ9</accession>
<name>A0A7J9MWQ9_GOSSC</name>
<dbReference type="OrthoDB" id="979706at2759"/>
<dbReference type="Proteomes" id="UP000593576">
    <property type="component" value="Unassembled WGS sequence"/>
</dbReference>
<organism evidence="1 2">
    <name type="scientific">Gossypium schwendimanii</name>
    <name type="common">Cotton</name>
    <dbReference type="NCBI Taxonomy" id="34291"/>
    <lineage>
        <taxon>Eukaryota</taxon>
        <taxon>Viridiplantae</taxon>
        <taxon>Streptophyta</taxon>
        <taxon>Embryophyta</taxon>
        <taxon>Tracheophyta</taxon>
        <taxon>Spermatophyta</taxon>
        <taxon>Magnoliopsida</taxon>
        <taxon>eudicotyledons</taxon>
        <taxon>Gunneridae</taxon>
        <taxon>Pentapetalae</taxon>
        <taxon>rosids</taxon>
        <taxon>malvids</taxon>
        <taxon>Malvales</taxon>
        <taxon>Malvaceae</taxon>
        <taxon>Malvoideae</taxon>
        <taxon>Gossypium</taxon>
    </lineage>
</organism>